<sequence>MTIWRNFIFLLVVVNLISIVFGGSSGQAYYPDNGLSNGQASGVFDMPIYQGCKWYGTAPFCGSPDCPSGMEPSGMTKSCSNPNNHAACSLVHFGEACWVGVKLLCCPQGFSNGCRWYGTSPLCGGECPNNMRELARRDNCDNSRVWPCNMRNFGQSCTTGTKAYCCPNDNSPWDNPDYPVVAYNG</sequence>
<keyword evidence="1" id="KW-0732">Signal</keyword>
<dbReference type="AlphaFoldDB" id="A0A914DGJ4"/>
<dbReference type="PANTHER" id="PTHR35180">
    <property type="entry name" value="PROTEIN CBG06219"/>
    <property type="match status" value="1"/>
</dbReference>
<feature type="chain" id="PRO_5037824183" evidence="1">
    <location>
        <begin position="23"/>
        <end position="185"/>
    </location>
</feature>
<evidence type="ECO:0000256" key="1">
    <source>
        <dbReference type="SAM" id="SignalP"/>
    </source>
</evidence>
<feature type="signal peptide" evidence="1">
    <location>
        <begin position="1"/>
        <end position="22"/>
    </location>
</feature>
<evidence type="ECO:0000313" key="3">
    <source>
        <dbReference type="WBParaSite" id="ACRNAN_scaffold254.g31625.t1"/>
    </source>
</evidence>
<name>A0A914DGJ4_9BILA</name>
<dbReference type="PANTHER" id="PTHR35180:SF4">
    <property type="entry name" value="PROTEIN CBG06219"/>
    <property type="match status" value="1"/>
</dbReference>
<dbReference type="WBParaSite" id="ACRNAN_scaffold254.g31625.t1">
    <property type="protein sequence ID" value="ACRNAN_scaffold254.g31625.t1"/>
    <property type="gene ID" value="ACRNAN_scaffold254.g31625"/>
</dbReference>
<proteinExistence type="predicted"/>
<accession>A0A914DGJ4</accession>
<protein>
    <submittedName>
        <fullName evidence="3">Uncharacterized protein</fullName>
    </submittedName>
</protein>
<keyword evidence="2" id="KW-1185">Reference proteome</keyword>
<evidence type="ECO:0000313" key="2">
    <source>
        <dbReference type="Proteomes" id="UP000887540"/>
    </source>
</evidence>
<dbReference type="Proteomes" id="UP000887540">
    <property type="component" value="Unplaced"/>
</dbReference>
<organism evidence="2 3">
    <name type="scientific">Acrobeloides nanus</name>
    <dbReference type="NCBI Taxonomy" id="290746"/>
    <lineage>
        <taxon>Eukaryota</taxon>
        <taxon>Metazoa</taxon>
        <taxon>Ecdysozoa</taxon>
        <taxon>Nematoda</taxon>
        <taxon>Chromadorea</taxon>
        <taxon>Rhabditida</taxon>
        <taxon>Tylenchina</taxon>
        <taxon>Cephalobomorpha</taxon>
        <taxon>Cephaloboidea</taxon>
        <taxon>Cephalobidae</taxon>
        <taxon>Acrobeloides</taxon>
    </lineage>
</organism>
<reference evidence="3" key="1">
    <citation type="submission" date="2022-11" db="UniProtKB">
        <authorList>
            <consortium name="WormBaseParasite"/>
        </authorList>
    </citation>
    <scope>IDENTIFICATION</scope>
</reference>